<organism evidence="4 5">
    <name type="scientific">Methanohalarchaeum thermophilum</name>
    <dbReference type="NCBI Taxonomy" id="1903181"/>
    <lineage>
        <taxon>Archaea</taxon>
        <taxon>Methanobacteriati</taxon>
        <taxon>Methanobacteriota</taxon>
        <taxon>Methanonatronarchaeia</taxon>
        <taxon>Methanonatronarchaeales</taxon>
        <taxon>Methanonatronarchaeaceae</taxon>
        <taxon>Candidatus Methanohalarchaeum</taxon>
    </lineage>
</organism>
<sequence>MNRKLHNFPHWKLRNYIKYKAKWEEIAVMEVDEAYTSQRCSRCGEIGSRHRGRFKCSNCGLETDSDKNGAHNIATRGTGKLLETSPGTGSLVTGLKATTDEGTSVHQVPKVGGNL</sequence>
<evidence type="ECO:0000313" key="4">
    <source>
        <dbReference type="EMBL" id="OKY78707.1"/>
    </source>
</evidence>
<evidence type="ECO:0000256" key="2">
    <source>
        <dbReference type="SAM" id="MobiDB-lite"/>
    </source>
</evidence>
<dbReference type="EMBL" id="MSDW01000001">
    <property type="protein sequence ID" value="OKY78707.1"/>
    <property type="molecule type" value="Genomic_DNA"/>
</dbReference>
<dbReference type="GO" id="GO:0003677">
    <property type="term" value="F:DNA binding"/>
    <property type="evidence" value="ECO:0007669"/>
    <property type="project" value="UniProtKB-KW"/>
</dbReference>
<feature type="domain" description="Cas12f1-like TNB" evidence="3">
    <location>
        <begin position="12"/>
        <end position="73"/>
    </location>
</feature>
<dbReference type="InterPro" id="IPR010095">
    <property type="entry name" value="Cas12f1-like_TNB"/>
</dbReference>
<reference evidence="4" key="1">
    <citation type="submission" date="2016-12" db="EMBL/GenBank/DDBJ databases">
        <title>Discovery of methanogenic haloarchaea.</title>
        <authorList>
            <person name="Sorokin D.Y."/>
            <person name="Makarova K.S."/>
            <person name="Abbas B."/>
            <person name="Ferrer M."/>
            <person name="Golyshin P.N."/>
        </authorList>
    </citation>
    <scope>NUCLEOTIDE SEQUENCE [LARGE SCALE GENOMIC DNA]</scope>
    <source>
        <strain evidence="4">HMET1</strain>
    </source>
</reference>
<dbReference type="AlphaFoldDB" id="A0A1Q6DWI2"/>
<dbReference type="Proteomes" id="UP000185744">
    <property type="component" value="Unassembled WGS sequence"/>
</dbReference>
<evidence type="ECO:0000313" key="5">
    <source>
        <dbReference type="Proteomes" id="UP000185744"/>
    </source>
</evidence>
<dbReference type="InParanoid" id="A0A1Q6DWI2"/>
<dbReference type="STRING" id="1903181.BTN85_1205"/>
<evidence type="ECO:0000259" key="3">
    <source>
        <dbReference type="Pfam" id="PF07282"/>
    </source>
</evidence>
<comment type="caution">
    <text evidence="4">The sequence shown here is derived from an EMBL/GenBank/DDBJ whole genome shotgun (WGS) entry which is preliminary data.</text>
</comment>
<evidence type="ECO:0000256" key="1">
    <source>
        <dbReference type="ARBA" id="ARBA00023125"/>
    </source>
</evidence>
<gene>
    <name evidence="4" type="ORF">BTN85_1205</name>
</gene>
<protein>
    <submittedName>
        <fullName evidence="4">IS605 OrfB-like transposable element containing RNAse H-like and Zn finger domain</fullName>
    </submittedName>
</protein>
<keyword evidence="5" id="KW-1185">Reference proteome</keyword>
<feature type="region of interest" description="Disordered" evidence="2">
    <location>
        <begin position="67"/>
        <end position="87"/>
    </location>
</feature>
<dbReference type="Pfam" id="PF07282">
    <property type="entry name" value="Cas12f1-like_TNB"/>
    <property type="match status" value="1"/>
</dbReference>
<proteinExistence type="predicted"/>
<name>A0A1Q6DWI2_METT1</name>
<accession>A0A1Q6DWI2</accession>
<keyword evidence="1" id="KW-0238">DNA-binding</keyword>